<sequence>MEYQNVCDNEDDARREMSRRARIYQRAEATTQACEKRLENAQQAQRFAKESLRRVSLRHASVAQDKGEIEDELFANDEEIEEYWRNHQ</sequence>
<name>A0ABT4XS50_9RHOB</name>
<gene>
    <name evidence="1" type="ORF">PFY00_08550</name>
</gene>
<keyword evidence="2" id="KW-1185">Reference proteome</keyword>
<protein>
    <submittedName>
        <fullName evidence="1">Uncharacterized protein</fullName>
    </submittedName>
</protein>
<evidence type="ECO:0000313" key="1">
    <source>
        <dbReference type="EMBL" id="MDA7424771.1"/>
    </source>
</evidence>
<comment type="caution">
    <text evidence="1">The sequence shown here is derived from an EMBL/GenBank/DDBJ whole genome shotgun (WGS) entry which is preliminary data.</text>
</comment>
<accession>A0ABT4XS50</accession>
<evidence type="ECO:0000313" key="2">
    <source>
        <dbReference type="Proteomes" id="UP001210720"/>
    </source>
</evidence>
<dbReference type="Proteomes" id="UP001210720">
    <property type="component" value="Unassembled WGS sequence"/>
</dbReference>
<proteinExistence type="predicted"/>
<organism evidence="1 2">
    <name type="scientific">Thalassococcus lentus</name>
    <dbReference type="NCBI Taxonomy" id="1210524"/>
    <lineage>
        <taxon>Bacteria</taxon>
        <taxon>Pseudomonadati</taxon>
        <taxon>Pseudomonadota</taxon>
        <taxon>Alphaproteobacteria</taxon>
        <taxon>Rhodobacterales</taxon>
        <taxon>Roseobacteraceae</taxon>
        <taxon>Thalassococcus</taxon>
    </lineage>
</organism>
<dbReference type="EMBL" id="JAQIOY010000002">
    <property type="protein sequence ID" value="MDA7424771.1"/>
    <property type="molecule type" value="Genomic_DNA"/>
</dbReference>
<reference evidence="1 2" key="1">
    <citation type="submission" date="2023-01" db="EMBL/GenBank/DDBJ databases">
        <title>Thalassococcus onchidii sp. nov., isolated from a marine invertebrate from the South China Sea.</title>
        <authorList>
            <person name="Xu S."/>
            <person name="Liu Z."/>
            <person name="Xu Y."/>
        </authorList>
    </citation>
    <scope>NUCLEOTIDE SEQUENCE [LARGE SCALE GENOMIC DNA]</scope>
    <source>
        <strain evidence="1 2">KCTC 32084</strain>
    </source>
</reference>
<dbReference type="RefSeq" id="WP_271432114.1">
    <property type="nucleotide sequence ID" value="NZ_JAQIOY010000002.1"/>
</dbReference>